<keyword evidence="1" id="KW-1133">Transmembrane helix</keyword>
<dbReference type="EMBL" id="LSFM01000009">
    <property type="protein sequence ID" value="OBY65973.1"/>
    <property type="molecule type" value="Genomic_DNA"/>
</dbReference>
<name>A0A1B8U264_9FLAO</name>
<evidence type="ECO:0000313" key="3">
    <source>
        <dbReference type="Proteomes" id="UP000092584"/>
    </source>
</evidence>
<organism evidence="2 3">
    <name type="scientific">Polaribacter vadi</name>
    <dbReference type="NCBI Taxonomy" id="1774273"/>
    <lineage>
        <taxon>Bacteria</taxon>
        <taxon>Pseudomonadati</taxon>
        <taxon>Bacteroidota</taxon>
        <taxon>Flavobacteriia</taxon>
        <taxon>Flavobacteriales</taxon>
        <taxon>Flavobacteriaceae</taxon>
    </lineage>
</organism>
<evidence type="ECO:0000256" key="1">
    <source>
        <dbReference type="SAM" id="Phobius"/>
    </source>
</evidence>
<feature type="transmembrane region" description="Helical" evidence="1">
    <location>
        <begin position="183"/>
        <end position="202"/>
    </location>
</feature>
<keyword evidence="3" id="KW-1185">Reference proteome</keyword>
<protein>
    <submittedName>
        <fullName evidence="2">Uncharacterized protein</fullName>
    </submittedName>
</protein>
<feature type="transmembrane region" description="Helical" evidence="1">
    <location>
        <begin position="97"/>
        <end position="118"/>
    </location>
</feature>
<dbReference type="AlphaFoldDB" id="A0A1B8U264"/>
<sequence length="255" mass="29403">MIRKYLLYIGLLKKESSTNQVQTPIQNNYAPSSTIKVAERYLSYLKEISNYQKDRRTTIENKNSQLVGQASIVTSIFALFVPLLINSFSSINLWVKIIISFVFILVLFHYSLSLYFAFKTLKIKNYRYPTRSTTTLTKSNRANSELKFINTEIEDLIYIINHTTPLDNQKGENLIYGARSFELANFGFGIMTILIILSTFVMKKEAQELKINNLKEINLSIPDTLNTKLIDFKTINSLTIKIDSLENKIKIESKK</sequence>
<dbReference type="RefSeq" id="WP_065317950.1">
    <property type="nucleotide sequence ID" value="NZ_LSFM01000009.1"/>
</dbReference>
<dbReference type="Proteomes" id="UP000092584">
    <property type="component" value="Unassembled WGS sequence"/>
</dbReference>
<proteinExistence type="predicted"/>
<feature type="transmembrane region" description="Helical" evidence="1">
    <location>
        <begin position="66"/>
        <end position="85"/>
    </location>
</feature>
<accession>A0A1B8U264</accession>
<keyword evidence="1" id="KW-0812">Transmembrane</keyword>
<comment type="caution">
    <text evidence="2">The sequence shown here is derived from an EMBL/GenBank/DDBJ whole genome shotgun (WGS) entry which is preliminary data.</text>
</comment>
<keyword evidence="1" id="KW-0472">Membrane</keyword>
<evidence type="ECO:0000313" key="2">
    <source>
        <dbReference type="EMBL" id="OBY65973.1"/>
    </source>
</evidence>
<reference evidence="3" key="1">
    <citation type="submission" date="2016-02" db="EMBL/GenBank/DDBJ databases">
        <authorList>
            <person name="Shin S.-K."/>
            <person name="Yi H."/>
            <person name="Kim E."/>
        </authorList>
    </citation>
    <scope>NUCLEOTIDE SEQUENCE [LARGE SCALE GENOMIC DNA]</scope>
    <source>
        <strain evidence="3">LPB0003</strain>
    </source>
</reference>
<gene>
    <name evidence="2" type="ORF">LPB3_02085</name>
</gene>